<gene>
    <name evidence="2" type="primary">74</name>
    <name evidence="2" type="ORF">SEA_ABBYPAIGE_74</name>
</gene>
<proteinExistence type="predicted"/>
<organism evidence="2 3">
    <name type="scientific">Mycobacterium phage AbbyPaige</name>
    <dbReference type="NCBI Taxonomy" id="2163589"/>
    <lineage>
        <taxon>Viruses</taxon>
        <taxon>Duplodnaviria</taxon>
        <taxon>Heunggongvirae</taxon>
        <taxon>Uroviricota</taxon>
        <taxon>Caudoviricetes</taxon>
        <taxon>Turbidovirus</taxon>
        <taxon>Turbidovirus turbido</taxon>
    </lineage>
</organism>
<dbReference type="EMBL" id="MH077576">
    <property type="protein sequence ID" value="AWH13590.1"/>
    <property type="molecule type" value="Genomic_DNA"/>
</dbReference>
<accession>A0A2S1PAK4</accession>
<evidence type="ECO:0000313" key="2">
    <source>
        <dbReference type="EMBL" id="AWH13590.1"/>
    </source>
</evidence>
<evidence type="ECO:0000256" key="1">
    <source>
        <dbReference type="SAM" id="MobiDB-lite"/>
    </source>
</evidence>
<reference evidence="2 3" key="1">
    <citation type="submission" date="2018-03" db="EMBL/GenBank/DDBJ databases">
        <authorList>
            <person name="Larson N.K."/>
            <person name="Bergman A.R."/>
            <person name="Mungyu A."/>
            <person name="LaBossier N."/>
            <person name="Vanhorne G."/>
            <person name="Marquez P."/>
            <person name="Bowman C.A."/>
            <person name="Russell D.A."/>
            <person name="Pope W.H."/>
            <person name="Jacobs-Sera D."/>
            <person name="Hatfull G.F."/>
        </authorList>
    </citation>
    <scope>NUCLEOTIDE SEQUENCE [LARGE SCALE GENOMIC DNA]</scope>
</reference>
<dbReference type="Proteomes" id="UP000246680">
    <property type="component" value="Genome"/>
</dbReference>
<feature type="region of interest" description="Disordered" evidence="1">
    <location>
        <begin position="1"/>
        <end position="20"/>
    </location>
</feature>
<evidence type="ECO:0000313" key="3">
    <source>
        <dbReference type="Proteomes" id="UP000246680"/>
    </source>
</evidence>
<sequence length="57" mass="6494">MELGPIPELPPWHVQSNPSRWPFPKEKAAFRFAEATKADHPNREVVVATPDGERFVL</sequence>
<name>A0A2S1PAK4_9CAUD</name>
<protein>
    <submittedName>
        <fullName evidence="2">Uncharacterized protein</fullName>
    </submittedName>
</protein>